<keyword evidence="4" id="KW-1185">Reference proteome</keyword>
<keyword evidence="2" id="KW-0472">Membrane</keyword>
<feature type="transmembrane region" description="Helical" evidence="2">
    <location>
        <begin position="189"/>
        <end position="208"/>
    </location>
</feature>
<evidence type="ECO:0000256" key="2">
    <source>
        <dbReference type="SAM" id="Phobius"/>
    </source>
</evidence>
<evidence type="ECO:0000256" key="1">
    <source>
        <dbReference type="SAM" id="MobiDB-lite"/>
    </source>
</evidence>
<protein>
    <recommendedName>
        <fullName evidence="5">O-antigen ligase domain-containing protein</fullName>
    </recommendedName>
</protein>
<feature type="transmembrane region" description="Helical" evidence="2">
    <location>
        <begin position="30"/>
        <end position="47"/>
    </location>
</feature>
<accession>A0ABX5ZA18</accession>
<feature type="transmembrane region" description="Helical" evidence="2">
    <location>
        <begin position="54"/>
        <end position="73"/>
    </location>
</feature>
<feature type="compositionally biased region" description="Basic residues" evidence="1">
    <location>
        <begin position="326"/>
        <end position="336"/>
    </location>
</feature>
<proteinExistence type="predicted"/>
<name>A0ABX5ZA18_9MICO</name>
<reference evidence="3 4" key="1">
    <citation type="submission" date="2019-08" db="EMBL/GenBank/DDBJ databases">
        <title>Dermacoccus abyssi strain HZAU 226, whole genome Nanopore sequencing project.</title>
        <authorList>
            <person name="Guo A."/>
            <person name="Zhang X."/>
            <person name="Ruan Y."/>
            <person name="Liu W."/>
            <person name="Chen Q."/>
            <person name="Gu L."/>
        </authorList>
    </citation>
    <scope>NUCLEOTIDE SEQUENCE [LARGE SCALE GENOMIC DNA]</scope>
    <source>
        <strain evidence="3 4">HZAU 226</strain>
    </source>
</reference>
<dbReference type="Proteomes" id="UP000323565">
    <property type="component" value="Chromosome"/>
</dbReference>
<evidence type="ECO:0008006" key="5">
    <source>
        <dbReference type="Google" id="ProtNLM"/>
    </source>
</evidence>
<sequence length="336" mass="36120">MAAWMILLLTVVAASLVGNLRHNPGVDQQTVQWFGSVVIWGTVAASFTPRFARAAVRVTLWATIFCSFLMFIYSASRLGLPQVIPSAILDFQDAGISDEPGSTAIRWYGLSTLAAGAPFAFAAFMYGADQYLPSRKITGPAALLCGATALLAGRRAILLVVVLTPVLFWILQSVARRRLPQNAGRNRSIPLSVALGALALPLVGIAVARTSAGDIMKSAANAAMTTYLGVGDTSALALDDAVRVTQTQAMLEAWTQAPLIGHGLGASIPGFSRSETRPWLFELQYHQLLFNLGPTRCGGRPRRCALVPQRLRSRVPQRPRPCGARFSRRPRPGLLS</sequence>
<organism evidence="3 4">
    <name type="scientific">Dermacoccus abyssi</name>
    <dbReference type="NCBI Taxonomy" id="322596"/>
    <lineage>
        <taxon>Bacteria</taxon>
        <taxon>Bacillati</taxon>
        <taxon>Actinomycetota</taxon>
        <taxon>Actinomycetes</taxon>
        <taxon>Micrococcales</taxon>
        <taxon>Dermacoccaceae</taxon>
        <taxon>Dermacoccus</taxon>
    </lineage>
</organism>
<gene>
    <name evidence="3" type="ORF">FV141_09955</name>
</gene>
<feature type="transmembrane region" description="Helical" evidence="2">
    <location>
        <begin position="140"/>
        <end position="169"/>
    </location>
</feature>
<evidence type="ECO:0000313" key="4">
    <source>
        <dbReference type="Proteomes" id="UP000323565"/>
    </source>
</evidence>
<evidence type="ECO:0000313" key="3">
    <source>
        <dbReference type="EMBL" id="QEH93817.1"/>
    </source>
</evidence>
<keyword evidence="2" id="KW-0812">Transmembrane</keyword>
<keyword evidence="2" id="KW-1133">Transmembrane helix</keyword>
<dbReference type="EMBL" id="CP043031">
    <property type="protein sequence ID" value="QEH93817.1"/>
    <property type="molecule type" value="Genomic_DNA"/>
</dbReference>
<feature type="region of interest" description="Disordered" evidence="1">
    <location>
        <begin position="315"/>
        <end position="336"/>
    </location>
</feature>
<feature type="transmembrane region" description="Helical" evidence="2">
    <location>
        <begin position="107"/>
        <end position="128"/>
    </location>
</feature>